<keyword evidence="3" id="KW-1185">Reference proteome</keyword>
<dbReference type="EMBL" id="JAWWNJ010000041">
    <property type="protein sequence ID" value="KAK7020363.1"/>
    <property type="molecule type" value="Genomic_DNA"/>
</dbReference>
<feature type="region of interest" description="Disordered" evidence="1">
    <location>
        <begin position="87"/>
        <end position="120"/>
    </location>
</feature>
<gene>
    <name evidence="2" type="ORF">R3P38DRAFT_2968070</name>
</gene>
<evidence type="ECO:0000313" key="3">
    <source>
        <dbReference type="Proteomes" id="UP001362999"/>
    </source>
</evidence>
<feature type="compositionally biased region" description="Low complexity" evidence="1">
    <location>
        <begin position="100"/>
        <end position="109"/>
    </location>
</feature>
<evidence type="ECO:0000256" key="1">
    <source>
        <dbReference type="SAM" id="MobiDB-lite"/>
    </source>
</evidence>
<reference evidence="2 3" key="1">
    <citation type="journal article" date="2024" name="J Genomics">
        <title>Draft genome sequencing and assembly of Favolaschia claudopus CIRM-BRFM 2984 isolated from oak limbs.</title>
        <authorList>
            <person name="Navarro D."/>
            <person name="Drula E."/>
            <person name="Chaduli D."/>
            <person name="Cazenave R."/>
            <person name="Ahrendt S."/>
            <person name="Wang J."/>
            <person name="Lipzen A."/>
            <person name="Daum C."/>
            <person name="Barry K."/>
            <person name="Grigoriev I.V."/>
            <person name="Favel A."/>
            <person name="Rosso M.N."/>
            <person name="Martin F."/>
        </authorList>
    </citation>
    <scope>NUCLEOTIDE SEQUENCE [LARGE SCALE GENOMIC DNA]</scope>
    <source>
        <strain evidence="2 3">CIRM-BRFM 2984</strain>
    </source>
</reference>
<dbReference type="AlphaFoldDB" id="A0AAW0B415"/>
<comment type="caution">
    <text evidence="2">The sequence shown here is derived from an EMBL/GenBank/DDBJ whole genome shotgun (WGS) entry which is preliminary data.</text>
</comment>
<proteinExistence type="predicted"/>
<accession>A0AAW0B415</accession>
<sequence length="200" mass="20704">MVAAGPVVLKNELPPAAIRLDDCQTSASSRLKEAKPPTAINLDDSQTSLSSAPARIPSPPSTSFPPDSMPEGGISMVASRPAICENDLTPAASRPDDGQSSSSARSATVPSPPSASLPAGVESSLAVLREQERLLQMAIRQAQEASERVRQQQHGALSGVAMSCGGGQGLFEALTVDNGETRKASRFIANWATASDRLVG</sequence>
<evidence type="ECO:0000313" key="2">
    <source>
        <dbReference type="EMBL" id="KAK7020363.1"/>
    </source>
</evidence>
<dbReference type="Proteomes" id="UP001362999">
    <property type="component" value="Unassembled WGS sequence"/>
</dbReference>
<organism evidence="2 3">
    <name type="scientific">Favolaschia claudopus</name>
    <dbReference type="NCBI Taxonomy" id="2862362"/>
    <lineage>
        <taxon>Eukaryota</taxon>
        <taxon>Fungi</taxon>
        <taxon>Dikarya</taxon>
        <taxon>Basidiomycota</taxon>
        <taxon>Agaricomycotina</taxon>
        <taxon>Agaricomycetes</taxon>
        <taxon>Agaricomycetidae</taxon>
        <taxon>Agaricales</taxon>
        <taxon>Marasmiineae</taxon>
        <taxon>Mycenaceae</taxon>
        <taxon>Favolaschia</taxon>
    </lineage>
</organism>
<protein>
    <submittedName>
        <fullName evidence="2">Uncharacterized protein</fullName>
    </submittedName>
</protein>
<feature type="region of interest" description="Disordered" evidence="1">
    <location>
        <begin position="28"/>
        <end position="74"/>
    </location>
</feature>
<name>A0AAW0B415_9AGAR</name>